<sequence length="301" mass="36251">MTAIMGNATAWLLYNLEQLQIRANQDYDPQNQSPLFNKLPAELRNSIFALAVTEEEDLSRPYDRETYYWRPGFRGPRRFNVTLLRTCKRIWLETRPLPLILLENLPWAFFLTDQNRRPKECQNKGPRQSLRAEQLLTSQWQALKTIQIFIQGITKSNIEGFFQEPLLRPSTIILTVRYTDWLWWETEDPLELDGRQMRWTRLPNSVTKVIMEFEMIQSREQELKNLFAKLCRHEERYRWYRQDRKHLKIMHREDAWAYGKEWKWDGPTKFEGKTFAHHPPGDTMTYIVRSITWSRDKDANP</sequence>
<gene>
    <name evidence="1" type="ORF">BDR25DRAFT_395309</name>
</gene>
<protein>
    <submittedName>
        <fullName evidence="1">Uncharacterized protein</fullName>
    </submittedName>
</protein>
<evidence type="ECO:0000313" key="1">
    <source>
        <dbReference type="EMBL" id="KAF2467140.1"/>
    </source>
</evidence>
<reference evidence="1" key="1">
    <citation type="journal article" date="2020" name="Stud. Mycol.">
        <title>101 Dothideomycetes genomes: a test case for predicting lifestyles and emergence of pathogens.</title>
        <authorList>
            <person name="Haridas S."/>
            <person name="Albert R."/>
            <person name="Binder M."/>
            <person name="Bloem J."/>
            <person name="Labutti K."/>
            <person name="Salamov A."/>
            <person name="Andreopoulos B."/>
            <person name="Baker S."/>
            <person name="Barry K."/>
            <person name="Bills G."/>
            <person name="Bluhm B."/>
            <person name="Cannon C."/>
            <person name="Castanera R."/>
            <person name="Culley D."/>
            <person name="Daum C."/>
            <person name="Ezra D."/>
            <person name="Gonzalez J."/>
            <person name="Henrissat B."/>
            <person name="Kuo A."/>
            <person name="Liang C."/>
            <person name="Lipzen A."/>
            <person name="Lutzoni F."/>
            <person name="Magnuson J."/>
            <person name="Mondo S."/>
            <person name="Nolan M."/>
            <person name="Ohm R."/>
            <person name="Pangilinan J."/>
            <person name="Park H.-J."/>
            <person name="Ramirez L."/>
            <person name="Alfaro M."/>
            <person name="Sun H."/>
            <person name="Tritt A."/>
            <person name="Yoshinaga Y."/>
            <person name="Zwiers L.-H."/>
            <person name="Turgeon B."/>
            <person name="Goodwin S."/>
            <person name="Spatafora J."/>
            <person name="Crous P."/>
            <person name="Grigoriev I."/>
        </authorList>
    </citation>
    <scope>NUCLEOTIDE SEQUENCE</scope>
    <source>
        <strain evidence="1">ATCC 200398</strain>
    </source>
</reference>
<name>A0ACB6QKT8_9PLEO</name>
<organism evidence="1 2">
    <name type="scientific">Lindgomyces ingoldianus</name>
    <dbReference type="NCBI Taxonomy" id="673940"/>
    <lineage>
        <taxon>Eukaryota</taxon>
        <taxon>Fungi</taxon>
        <taxon>Dikarya</taxon>
        <taxon>Ascomycota</taxon>
        <taxon>Pezizomycotina</taxon>
        <taxon>Dothideomycetes</taxon>
        <taxon>Pleosporomycetidae</taxon>
        <taxon>Pleosporales</taxon>
        <taxon>Lindgomycetaceae</taxon>
        <taxon>Lindgomyces</taxon>
    </lineage>
</organism>
<dbReference type="EMBL" id="MU003521">
    <property type="protein sequence ID" value="KAF2467140.1"/>
    <property type="molecule type" value="Genomic_DNA"/>
</dbReference>
<accession>A0ACB6QKT8</accession>
<comment type="caution">
    <text evidence="1">The sequence shown here is derived from an EMBL/GenBank/DDBJ whole genome shotgun (WGS) entry which is preliminary data.</text>
</comment>
<keyword evidence="2" id="KW-1185">Reference proteome</keyword>
<proteinExistence type="predicted"/>
<dbReference type="Proteomes" id="UP000799755">
    <property type="component" value="Unassembled WGS sequence"/>
</dbReference>
<evidence type="ECO:0000313" key="2">
    <source>
        <dbReference type="Proteomes" id="UP000799755"/>
    </source>
</evidence>